<reference evidence="4 5" key="1">
    <citation type="journal article" date="2015" name="Nature">
        <title>rRNA introns, odd ribosomes, and small enigmatic genomes across a large radiation of phyla.</title>
        <authorList>
            <person name="Brown C.T."/>
            <person name="Hug L.A."/>
            <person name="Thomas B.C."/>
            <person name="Sharon I."/>
            <person name="Castelle C.J."/>
            <person name="Singh A."/>
            <person name="Wilkins M.J."/>
            <person name="Williams K.H."/>
            <person name="Banfield J.F."/>
        </authorList>
    </citation>
    <scope>NUCLEOTIDE SEQUENCE [LARGE SCALE GENOMIC DNA]</scope>
</reference>
<protein>
    <submittedName>
        <fullName evidence="4">Putative membrane protein</fullName>
    </submittedName>
</protein>
<name>A0A0G0MDP8_9BACT</name>
<dbReference type="Pfam" id="PF09992">
    <property type="entry name" value="NAGPA"/>
    <property type="match status" value="1"/>
</dbReference>
<feature type="transmembrane region" description="Helical" evidence="2">
    <location>
        <begin position="21"/>
        <end position="38"/>
    </location>
</feature>
<dbReference type="PATRIC" id="fig|1618549.4.peg.344"/>
<keyword evidence="2" id="KW-0812">Transmembrane</keyword>
<dbReference type="AlphaFoldDB" id="A0A0G0MDP8"/>
<keyword evidence="2" id="KW-1133">Transmembrane helix</keyword>
<feature type="domain" description="Phosphodiester glycosidase" evidence="3">
    <location>
        <begin position="288"/>
        <end position="400"/>
    </location>
</feature>
<dbReference type="InterPro" id="IPR018711">
    <property type="entry name" value="NAGPA"/>
</dbReference>
<organism evidence="4 5">
    <name type="scientific">Candidatus Woesebacteria bacterium GW2011_GWA1_39_12</name>
    <dbReference type="NCBI Taxonomy" id="1618549"/>
    <lineage>
        <taxon>Bacteria</taxon>
        <taxon>Candidatus Woeseibacteriota</taxon>
    </lineage>
</organism>
<evidence type="ECO:0000313" key="4">
    <source>
        <dbReference type="EMBL" id="KKQ98460.1"/>
    </source>
</evidence>
<keyword evidence="2" id="KW-0472">Membrane</keyword>
<proteinExistence type="predicted"/>
<dbReference type="Proteomes" id="UP000034325">
    <property type="component" value="Unassembled WGS sequence"/>
</dbReference>
<evidence type="ECO:0000256" key="2">
    <source>
        <dbReference type="SAM" id="Phobius"/>
    </source>
</evidence>
<keyword evidence="1" id="KW-0175">Coiled coil</keyword>
<evidence type="ECO:0000313" key="5">
    <source>
        <dbReference type="Proteomes" id="UP000034325"/>
    </source>
</evidence>
<accession>A0A0G0MDP8</accession>
<gene>
    <name evidence="4" type="ORF">UT23_C0003G0087</name>
</gene>
<sequence>MKLNLPKNKLRFPKFRFDKHIPIILILLVVIGLGFYFFNTKTTSLQNLITSITSEKDKNLEELQKIAKELEDLKNQDQLKRNDELQKEIQNIEKTYDKAVSIYESLLDLKDNTNKTSELDELFSKSLSYLADRDYSSASTTLDTLATKIKEEEVKVASTFKIPENVPVQNAPPGSGYSRQQVQTEAGTFLVNIIAADLSSTKVIIDTASDSDCSNDCPTLPLATYVSRNGAYAGIHGAYACPSEYPSCAGKTNSFDLLIMNKDKYYFNSSNNVYSNNPAVIFGNGWIRFVAHASEWGRDTGVDGVLSNFPLLVYNSGIKYSEPGDNKMSIKSSRGFVANKGNTVYVGVVFNATVADSAKVMKALGMENAINLDGGGSTALWYQGGYKAGPGRNLTNTILFLKK</sequence>
<comment type="caution">
    <text evidence="4">The sequence shown here is derived from an EMBL/GenBank/DDBJ whole genome shotgun (WGS) entry which is preliminary data.</text>
</comment>
<dbReference type="EMBL" id="LBWA01000003">
    <property type="protein sequence ID" value="KKQ98460.1"/>
    <property type="molecule type" value="Genomic_DNA"/>
</dbReference>
<feature type="coiled-coil region" evidence="1">
    <location>
        <begin position="53"/>
        <end position="102"/>
    </location>
</feature>
<evidence type="ECO:0000259" key="3">
    <source>
        <dbReference type="Pfam" id="PF09992"/>
    </source>
</evidence>
<evidence type="ECO:0000256" key="1">
    <source>
        <dbReference type="SAM" id="Coils"/>
    </source>
</evidence>